<reference evidence="2 3" key="1">
    <citation type="submission" date="2018-01" db="EMBL/GenBank/DDBJ databases">
        <title>The draft genome sequence of Halioglobus lutimaris HF004.</title>
        <authorList>
            <person name="Du Z.-J."/>
            <person name="Shi M.-J."/>
        </authorList>
    </citation>
    <scope>NUCLEOTIDE SEQUENCE [LARGE SCALE GENOMIC DNA]</scope>
    <source>
        <strain evidence="2 3">HF004</strain>
    </source>
</reference>
<dbReference type="InterPro" id="IPR030972">
    <property type="entry name" value="UrcA_uranyl"/>
</dbReference>
<dbReference type="AlphaFoldDB" id="A0A2N5X8T1"/>
<sequence length="114" mass="12079">MKNQAIKTILSVAAMSLTAVVTNNAAAATVGETLVKGQALPEQRVSFHRSQLATKEGRAVIERRIERAAESVCGSQDFREVGSLSIVARNRECYDGAVAQAMSQVSAQSVASID</sequence>
<name>A0A2N5X8T1_9GAMM</name>
<protein>
    <submittedName>
        <fullName evidence="2">UrcA family protein</fullName>
    </submittedName>
</protein>
<dbReference type="Proteomes" id="UP000235005">
    <property type="component" value="Unassembled WGS sequence"/>
</dbReference>
<feature type="signal peptide" evidence="1">
    <location>
        <begin position="1"/>
        <end position="25"/>
    </location>
</feature>
<dbReference type="NCBIfam" id="TIGR04433">
    <property type="entry name" value="UrcA_uranyl"/>
    <property type="match status" value="1"/>
</dbReference>
<keyword evidence="1" id="KW-0732">Signal</keyword>
<comment type="caution">
    <text evidence="2">The sequence shown here is derived from an EMBL/GenBank/DDBJ whole genome shotgun (WGS) entry which is preliminary data.</text>
</comment>
<evidence type="ECO:0000313" key="3">
    <source>
        <dbReference type="Proteomes" id="UP000235005"/>
    </source>
</evidence>
<gene>
    <name evidence="2" type="ORF">C0039_01770</name>
</gene>
<dbReference type="EMBL" id="PKUS01000001">
    <property type="protein sequence ID" value="PLW70878.1"/>
    <property type="molecule type" value="Genomic_DNA"/>
</dbReference>
<proteinExistence type="predicted"/>
<dbReference type="RefSeq" id="WP_075999730.1">
    <property type="nucleotide sequence ID" value="NZ_PKUS01000001.1"/>
</dbReference>
<accession>A0A2N5X8T1</accession>
<feature type="chain" id="PRO_5014885483" evidence="1">
    <location>
        <begin position="26"/>
        <end position="114"/>
    </location>
</feature>
<evidence type="ECO:0000313" key="2">
    <source>
        <dbReference type="EMBL" id="PLW70878.1"/>
    </source>
</evidence>
<organism evidence="2 3">
    <name type="scientific">Pseudohalioglobus lutimaris</name>
    <dbReference type="NCBI Taxonomy" id="1737061"/>
    <lineage>
        <taxon>Bacteria</taxon>
        <taxon>Pseudomonadati</taxon>
        <taxon>Pseudomonadota</taxon>
        <taxon>Gammaproteobacteria</taxon>
        <taxon>Cellvibrionales</taxon>
        <taxon>Halieaceae</taxon>
        <taxon>Pseudohalioglobus</taxon>
    </lineage>
</organism>
<evidence type="ECO:0000256" key="1">
    <source>
        <dbReference type="SAM" id="SignalP"/>
    </source>
</evidence>
<keyword evidence="3" id="KW-1185">Reference proteome</keyword>